<evidence type="ECO:0000313" key="2">
    <source>
        <dbReference type="EMBL" id="MDP4099318.1"/>
    </source>
</evidence>
<protein>
    <submittedName>
        <fullName evidence="2">Transcriptional regulator</fullName>
    </submittedName>
</protein>
<dbReference type="RefSeq" id="WP_305756936.1">
    <property type="nucleotide sequence ID" value="NZ_JAPCKK010000034.1"/>
</dbReference>
<keyword evidence="3" id="KW-1185">Reference proteome</keyword>
<dbReference type="InterPro" id="IPR001387">
    <property type="entry name" value="Cro/C1-type_HTH"/>
</dbReference>
<dbReference type="EMBL" id="JAPCKK010000034">
    <property type="protein sequence ID" value="MDP4099318.1"/>
    <property type="molecule type" value="Genomic_DNA"/>
</dbReference>
<dbReference type="InterPro" id="IPR010982">
    <property type="entry name" value="Lambda_DNA-bd_dom_sf"/>
</dbReference>
<gene>
    <name evidence="2" type="ORF">OIN60_21615</name>
</gene>
<evidence type="ECO:0000259" key="1">
    <source>
        <dbReference type="SMART" id="SM00530"/>
    </source>
</evidence>
<reference evidence="2 3" key="1">
    <citation type="submission" date="2022-10" db="EMBL/GenBank/DDBJ databases">
        <title>Paenibacillus description and whole genome data of maize root bacterial community.</title>
        <authorList>
            <person name="Marton D."/>
            <person name="Farkas M."/>
            <person name="Cserhati M."/>
        </authorList>
    </citation>
    <scope>NUCLEOTIDE SEQUENCE [LARGE SCALE GENOMIC DNA]</scope>
    <source>
        <strain evidence="2 3">P96</strain>
    </source>
</reference>
<sequence length="466" mass="53735">MGNITTIRSEVEKFMEDEKLSLSDLGRKTGLNVGTLSSIITGGKIMALNQLDRITALMKLPEGHFYDLYIQDNIAAAQPNWKRLKPFLFRCAEMNKLDFIQRIAGKLLDKVVYSPVLFDAAEELLQEGKKDAAAILYESVAVTEHSQHSERLALCQYRLFTIRLGDDQTKNLQAAAQFELYVERLDDIIQLDALKDLANVYRSLRKWDKVDKFAAQMGSKARRHYFAENRQKRGGEDPYAKLSRPLFVYVAYSDLLRGSACEERGESEQALEFISRYADLSWVKEYDEDTEHWKGLFLGWAKVNIYASKLSSGDFSALYDYVDYFEANKDEFLVSLLNVVDAANRFNVNIDRILLRFDSEIKSLGEQLKGTTIYDKRFKAERCSRLLHELSNYYLQKGEYVTGFTYLLDSLQKSFAINNKTIIIKCVSLFESFRDYAASDTQAAYQILFKEMYQNEKNHRFALSSH</sequence>
<proteinExistence type="predicted"/>
<comment type="caution">
    <text evidence="2">The sequence shown here is derived from an EMBL/GenBank/DDBJ whole genome shotgun (WGS) entry which is preliminary data.</text>
</comment>
<name>A0ABT9FX65_9BACL</name>
<feature type="domain" description="HTH cro/C1-type" evidence="1">
    <location>
        <begin position="10"/>
        <end position="65"/>
    </location>
</feature>
<evidence type="ECO:0000313" key="3">
    <source>
        <dbReference type="Proteomes" id="UP001241848"/>
    </source>
</evidence>
<organism evidence="2 3">
    <name type="scientific">Paenibacillus zeirhizosphaerae</name>
    <dbReference type="NCBI Taxonomy" id="2987519"/>
    <lineage>
        <taxon>Bacteria</taxon>
        <taxon>Bacillati</taxon>
        <taxon>Bacillota</taxon>
        <taxon>Bacilli</taxon>
        <taxon>Bacillales</taxon>
        <taxon>Paenibacillaceae</taxon>
        <taxon>Paenibacillus</taxon>
    </lineage>
</organism>
<dbReference type="SMART" id="SM00530">
    <property type="entry name" value="HTH_XRE"/>
    <property type="match status" value="1"/>
</dbReference>
<dbReference type="Proteomes" id="UP001241848">
    <property type="component" value="Unassembled WGS sequence"/>
</dbReference>
<accession>A0ABT9FX65</accession>
<dbReference type="Gene3D" id="1.10.260.40">
    <property type="entry name" value="lambda repressor-like DNA-binding domains"/>
    <property type="match status" value="1"/>
</dbReference>